<evidence type="ECO:0000313" key="2">
    <source>
        <dbReference type="Proteomes" id="UP000033411"/>
    </source>
</evidence>
<dbReference type="OrthoDB" id="7950298at2"/>
<dbReference type="Proteomes" id="UP000033411">
    <property type="component" value="Unassembled WGS sequence"/>
</dbReference>
<proteinExistence type="predicted"/>
<name>A0A0F5Q5B3_9HYPH</name>
<evidence type="ECO:0000313" key="1">
    <source>
        <dbReference type="EMBL" id="KKC35831.1"/>
    </source>
</evidence>
<dbReference type="RefSeq" id="WP_046140809.1">
    <property type="nucleotide sequence ID" value="NZ_LANJ01000044.1"/>
</dbReference>
<sequence>MSNGLGVSPAVMINRLVDRAATPAAAQLAKVAELTMSLQTAAQNEQAKAALLSPTGQADATIIDSGAVVDRLI</sequence>
<accession>A0A0F5Q5B3</accession>
<dbReference type="EMBL" id="LANJ01000044">
    <property type="protein sequence ID" value="KKC35831.1"/>
    <property type="molecule type" value="Genomic_DNA"/>
</dbReference>
<organism evidence="1 2">
    <name type="scientific">Devosia epidermidihirudinis</name>
    <dbReference type="NCBI Taxonomy" id="1293439"/>
    <lineage>
        <taxon>Bacteria</taxon>
        <taxon>Pseudomonadati</taxon>
        <taxon>Pseudomonadota</taxon>
        <taxon>Alphaproteobacteria</taxon>
        <taxon>Hyphomicrobiales</taxon>
        <taxon>Devosiaceae</taxon>
        <taxon>Devosia</taxon>
    </lineage>
</organism>
<gene>
    <name evidence="1" type="ORF">WH87_14750</name>
</gene>
<keyword evidence="2" id="KW-1185">Reference proteome</keyword>
<protein>
    <recommendedName>
        <fullName evidence="3">Motility protein</fullName>
    </recommendedName>
</protein>
<comment type="caution">
    <text evidence="1">The sequence shown here is derived from an EMBL/GenBank/DDBJ whole genome shotgun (WGS) entry which is preliminary data.</text>
</comment>
<evidence type="ECO:0008006" key="3">
    <source>
        <dbReference type="Google" id="ProtNLM"/>
    </source>
</evidence>
<dbReference type="STRING" id="1293439.WH87_14750"/>
<dbReference type="AlphaFoldDB" id="A0A0F5Q5B3"/>
<reference evidence="1 2" key="1">
    <citation type="submission" date="2015-03" db="EMBL/GenBank/DDBJ databases">
        <authorList>
            <person name="Lepp D."/>
            <person name="Hassan Y.I."/>
            <person name="Li X.-Z."/>
            <person name="Zhou T."/>
        </authorList>
    </citation>
    <scope>NUCLEOTIDE SEQUENCE [LARGE SCALE GENOMIC DNA]</scope>
    <source>
        <strain evidence="1 2">E84</strain>
    </source>
</reference>
<dbReference type="PATRIC" id="fig|1293439.3.peg.3005"/>